<dbReference type="PROSITE" id="PS50977">
    <property type="entry name" value="HTH_TETR_2"/>
    <property type="match status" value="1"/>
</dbReference>
<dbReference type="OrthoDB" id="9814200at2"/>
<organism evidence="4 5">
    <name type="scientific">Winogradskyella arenosi</name>
    <dbReference type="NCBI Taxonomy" id="533325"/>
    <lineage>
        <taxon>Bacteria</taxon>
        <taxon>Pseudomonadati</taxon>
        <taxon>Bacteroidota</taxon>
        <taxon>Flavobacteriia</taxon>
        <taxon>Flavobacteriales</taxon>
        <taxon>Flavobacteriaceae</taxon>
        <taxon>Winogradskyella</taxon>
    </lineage>
</organism>
<dbReference type="Pfam" id="PF00440">
    <property type="entry name" value="TetR_N"/>
    <property type="match status" value="1"/>
</dbReference>
<dbReference type="PANTHER" id="PTHR43479:SF11">
    <property type="entry name" value="ACREF_ENVCD OPERON REPRESSOR-RELATED"/>
    <property type="match status" value="1"/>
</dbReference>
<name>A0A368ZQ94_9FLAO</name>
<dbReference type="InterPro" id="IPR036271">
    <property type="entry name" value="Tet_transcr_reg_TetR-rel_C_sf"/>
</dbReference>
<dbReference type="Gene3D" id="1.10.357.10">
    <property type="entry name" value="Tetracycline Repressor, domain 2"/>
    <property type="match status" value="1"/>
</dbReference>
<dbReference type="Pfam" id="PF17932">
    <property type="entry name" value="TetR_C_24"/>
    <property type="match status" value="1"/>
</dbReference>
<dbReference type="AlphaFoldDB" id="A0A368ZQ94"/>
<sequence length="191" mass="21825">MENETRQEEIIRVAAKLFKEKGYSAVTMRDLATTMNMKAASLYNHINSKQEILEKIIMRIARKFSVGMTTVKSSNDSCIVKLKKIIALHVEVSSQNIYGMAALNHDWVHLEAQLGPYKKLRSDYENDFKEILKEGIAAGEISPIKPDVMMFSILTTLRSLYLWIPKKEVIHLEELTNNLSEILINGIIKEN</sequence>
<dbReference type="SUPFAM" id="SSF46689">
    <property type="entry name" value="Homeodomain-like"/>
    <property type="match status" value="1"/>
</dbReference>
<evidence type="ECO:0000256" key="1">
    <source>
        <dbReference type="ARBA" id="ARBA00023125"/>
    </source>
</evidence>
<evidence type="ECO:0000256" key="2">
    <source>
        <dbReference type="PROSITE-ProRule" id="PRU00335"/>
    </source>
</evidence>
<dbReference type="EMBL" id="QPJO01000001">
    <property type="protein sequence ID" value="RCW94103.1"/>
    <property type="molecule type" value="Genomic_DNA"/>
</dbReference>
<proteinExistence type="predicted"/>
<evidence type="ECO:0000259" key="3">
    <source>
        <dbReference type="PROSITE" id="PS50977"/>
    </source>
</evidence>
<dbReference type="InterPro" id="IPR001647">
    <property type="entry name" value="HTH_TetR"/>
</dbReference>
<dbReference type="Proteomes" id="UP000253436">
    <property type="component" value="Unassembled WGS sequence"/>
</dbReference>
<dbReference type="SUPFAM" id="SSF48498">
    <property type="entry name" value="Tetracyclin repressor-like, C-terminal domain"/>
    <property type="match status" value="1"/>
</dbReference>
<feature type="DNA-binding region" description="H-T-H motif" evidence="2">
    <location>
        <begin position="27"/>
        <end position="46"/>
    </location>
</feature>
<accession>A0A368ZQ94</accession>
<dbReference type="InterPro" id="IPR009057">
    <property type="entry name" value="Homeodomain-like_sf"/>
</dbReference>
<evidence type="ECO:0000313" key="5">
    <source>
        <dbReference type="Proteomes" id="UP000253436"/>
    </source>
</evidence>
<gene>
    <name evidence="4" type="ORF">DFQ08_101907</name>
</gene>
<reference evidence="4 5" key="1">
    <citation type="submission" date="2018-07" db="EMBL/GenBank/DDBJ databases">
        <title>Genomic Encyclopedia of Type Strains, Phase III (KMG-III): the genomes of soil and plant-associated and newly described type strains.</title>
        <authorList>
            <person name="Whitman W."/>
        </authorList>
    </citation>
    <scope>NUCLEOTIDE SEQUENCE [LARGE SCALE GENOMIC DNA]</scope>
    <source>
        <strain evidence="4 5">CECT 7958</strain>
    </source>
</reference>
<keyword evidence="5" id="KW-1185">Reference proteome</keyword>
<dbReference type="Gene3D" id="1.10.10.60">
    <property type="entry name" value="Homeodomain-like"/>
    <property type="match status" value="1"/>
</dbReference>
<dbReference type="RefSeq" id="WP_114308573.1">
    <property type="nucleotide sequence ID" value="NZ_QPJO01000001.1"/>
</dbReference>
<keyword evidence="1 2" id="KW-0238">DNA-binding</keyword>
<protein>
    <submittedName>
        <fullName evidence="4">TetR family transcriptional regulator</fullName>
    </submittedName>
</protein>
<comment type="caution">
    <text evidence="4">The sequence shown here is derived from an EMBL/GenBank/DDBJ whole genome shotgun (WGS) entry which is preliminary data.</text>
</comment>
<dbReference type="InterPro" id="IPR050624">
    <property type="entry name" value="HTH-type_Tx_Regulator"/>
</dbReference>
<dbReference type="InterPro" id="IPR041490">
    <property type="entry name" value="KstR2_TetR_C"/>
</dbReference>
<dbReference type="PANTHER" id="PTHR43479">
    <property type="entry name" value="ACREF/ENVCD OPERON REPRESSOR-RELATED"/>
    <property type="match status" value="1"/>
</dbReference>
<evidence type="ECO:0000313" key="4">
    <source>
        <dbReference type="EMBL" id="RCW94103.1"/>
    </source>
</evidence>
<dbReference type="PRINTS" id="PR00455">
    <property type="entry name" value="HTHTETR"/>
</dbReference>
<feature type="domain" description="HTH tetR-type" evidence="3">
    <location>
        <begin position="4"/>
        <end position="64"/>
    </location>
</feature>
<dbReference type="GO" id="GO:0003677">
    <property type="term" value="F:DNA binding"/>
    <property type="evidence" value="ECO:0007669"/>
    <property type="project" value="UniProtKB-UniRule"/>
</dbReference>